<dbReference type="Proteomes" id="UP001165679">
    <property type="component" value="Unassembled WGS sequence"/>
</dbReference>
<dbReference type="InterPro" id="IPR003593">
    <property type="entry name" value="AAA+_ATPase"/>
</dbReference>
<dbReference type="GO" id="GO:0005886">
    <property type="term" value="C:plasma membrane"/>
    <property type="evidence" value="ECO:0007669"/>
    <property type="project" value="UniProtKB-SubCell"/>
</dbReference>
<dbReference type="PANTHER" id="PTHR24221:SF647">
    <property type="entry name" value="BLL6336 PROTEIN"/>
    <property type="match status" value="1"/>
</dbReference>
<keyword evidence="2" id="KW-0813">Transport</keyword>
<reference evidence="12" key="2">
    <citation type="submission" date="2022-10" db="EMBL/GenBank/DDBJ databases">
        <authorList>
            <person name="Trinh H.N."/>
        </authorList>
    </citation>
    <scope>NUCLEOTIDE SEQUENCE</scope>
    <source>
        <strain evidence="12">RN2-1</strain>
    </source>
</reference>
<keyword evidence="4 9" id="KW-0812">Transmembrane</keyword>
<gene>
    <name evidence="12" type="ORF">OL599_19860</name>
</gene>
<protein>
    <submittedName>
        <fullName evidence="12">Peptidase domain-containing ABC transporter</fullName>
    </submittedName>
</protein>
<dbReference type="Pfam" id="PF00664">
    <property type="entry name" value="ABC_membrane"/>
    <property type="match status" value="1"/>
</dbReference>
<dbReference type="Gene3D" id="3.40.50.300">
    <property type="entry name" value="P-loop containing nucleotide triphosphate hydrolases"/>
    <property type="match status" value="1"/>
</dbReference>
<evidence type="ECO:0000256" key="6">
    <source>
        <dbReference type="ARBA" id="ARBA00022840"/>
    </source>
</evidence>
<evidence type="ECO:0000256" key="5">
    <source>
        <dbReference type="ARBA" id="ARBA00022741"/>
    </source>
</evidence>
<reference evidence="12" key="1">
    <citation type="submission" date="2022-09" db="EMBL/GenBank/DDBJ databases">
        <title>Rhodovastum sp. nov. RN2-1 isolated from soil in Seongnam, South Korea.</title>
        <authorList>
            <person name="Le N.T."/>
        </authorList>
    </citation>
    <scope>NUCLEOTIDE SEQUENCE</scope>
    <source>
        <strain evidence="12">RN2-1</strain>
    </source>
</reference>
<feature type="domain" description="ABC transporter" evidence="10">
    <location>
        <begin position="459"/>
        <end position="694"/>
    </location>
</feature>
<dbReference type="EMBL" id="JAPDNT010000025">
    <property type="protein sequence ID" value="MCW3476827.1"/>
    <property type="molecule type" value="Genomic_DNA"/>
</dbReference>
<evidence type="ECO:0000259" key="11">
    <source>
        <dbReference type="PROSITE" id="PS50929"/>
    </source>
</evidence>
<dbReference type="CDD" id="cd02259">
    <property type="entry name" value="Peptidase_C39_like"/>
    <property type="match status" value="1"/>
</dbReference>
<keyword evidence="3" id="KW-1003">Cell membrane</keyword>
<dbReference type="SUPFAM" id="SSF90123">
    <property type="entry name" value="ABC transporter transmembrane region"/>
    <property type="match status" value="1"/>
</dbReference>
<name>A0AA41YQQ2_9PROT</name>
<dbReference type="GO" id="GO:0016887">
    <property type="term" value="F:ATP hydrolysis activity"/>
    <property type="evidence" value="ECO:0007669"/>
    <property type="project" value="InterPro"/>
</dbReference>
<keyword evidence="5" id="KW-0547">Nucleotide-binding</keyword>
<keyword evidence="7 9" id="KW-1133">Transmembrane helix</keyword>
<dbReference type="Gene3D" id="1.20.1560.10">
    <property type="entry name" value="ABC transporter type 1, transmembrane domain"/>
    <property type="match status" value="1"/>
</dbReference>
<dbReference type="Gene3D" id="3.90.70.10">
    <property type="entry name" value="Cysteine proteinases"/>
    <property type="match status" value="1"/>
</dbReference>
<evidence type="ECO:0000256" key="7">
    <source>
        <dbReference type="ARBA" id="ARBA00022989"/>
    </source>
</evidence>
<evidence type="ECO:0000259" key="10">
    <source>
        <dbReference type="PROSITE" id="PS50893"/>
    </source>
</evidence>
<dbReference type="Pfam" id="PF00005">
    <property type="entry name" value="ABC_tran"/>
    <property type="match status" value="1"/>
</dbReference>
<dbReference type="GO" id="GO:0140359">
    <property type="term" value="F:ABC-type transporter activity"/>
    <property type="evidence" value="ECO:0007669"/>
    <property type="project" value="InterPro"/>
</dbReference>
<comment type="subcellular location">
    <subcellularLocation>
        <location evidence="1">Cell membrane</location>
        <topology evidence="1">Multi-pass membrane protein</topology>
    </subcellularLocation>
</comment>
<evidence type="ECO:0000256" key="4">
    <source>
        <dbReference type="ARBA" id="ARBA00022692"/>
    </source>
</evidence>
<evidence type="ECO:0000256" key="3">
    <source>
        <dbReference type="ARBA" id="ARBA00022475"/>
    </source>
</evidence>
<dbReference type="PROSITE" id="PS00211">
    <property type="entry name" value="ABC_TRANSPORTER_1"/>
    <property type="match status" value="1"/>
</dbReference>
<comment type="caution">
    <text evidence="12">The sequence shown here is derived from an EMBL/GenBank/DDBJ whole genome shotgun (WGS) entry which is preliminary data.</text>
</comment>
<keyword evidence="6" id="KW-0067">ATP-binding</keyword>
<evidence type="ECO:0000313" key="13">
    <source>
        <dbReference type="Proteomes" id="UP001165679"/>
    </source>
</evidence>
<dbReference type="GO" id="GO:0034040">
    <property type="term" value="F:ATPase-coupled lipid transmembrane transporter activity"/>
    <property type="evidence" value="ECO:0007669"/>
    <property type="project" value="TreeGrafter"/>
</dbReference>
<dbReference type="FunFam" id="3.40.50.300:FF:000221">
    <property type="entry name" value="Multidrug ABC transporter ATP-binding protein"/>
    <property type="match status" value="1"/>
</dbReference>
<feature type="transmembrane region" description="Helical" evidence="9">
    <location>
        <begin position="257"/>
        <end position="277"/>
    </location>
</feature>
<dbReference type="InterPro" id="IPR027417">
    <property type="entry name" value="P-loop_NTPase"/>
</dbReference>
<accession>A0AA41YQQ2</accession>
<feature type="transmembrane region" description="Helical" evidence="9">
    <location>
        <begin position="283"/>
        <end position="300"/>
    </location>
</feature>
<feature type="transmembrane region" description="Helical" evidence="9">
    <location>
        <begin position="145"/>
        <end position="167"/>
    </location>
</feature>
<dbReference type="PROSITE" id="PS50929">
    <property type="entry name" value="ABC_TM1F"/>
    <property type="match status" value="1"/>
</dbReference>
<dbReference type="GO" id="GO:0005524">
    <property type="term" value="F:ATP binding"/>
    <property type="evidence" value="ECO:0007669"/>
    <property type="project" value="UniProtKB-KW"/>
</dbReference>
<dbReference type="AlphaFoldDB" id="A0AA41YQQ2"/>
<dbReference type="PROSITE" id="PS50893">
    <property type="entry name" value="ABC_TRANSPORTER_2"/>
    <property type="match status" value="1"/>
</dbReference>
<evidence type="ECO:0000256" key="9">
    <source>
        <dbReference type="SAM" id="Phobius"/>
    </source>
</evidence>
<keyword evidence="8 9" id="KW-0472">Membrane</keyword>
<dbReference type="SUPFAM" id="SSF52540">
    <property type="entry name" value="P-loop containing nucleoside triphosphate hydrolases"/>
    <property type="match status" value="1"/>
</dbReference>
<dbReference type="InterPro" id="IPR039421">
    <property type="entry name" value="Type_1_exporter"/>
</dbReference>
<dbReference type="CDD" id="cd18783">
    <property type="entry name" value="ABC_6TM_PrtD_LapB_HlyB_like"/>
    <property type="match status" value="1"/>
</dbReference>
<proteinExistence type="predicted"/>
<evidence type="ECO:0000313" key="12">
    <source>
        <dbReference type="EMBL" id="MCW3476827.1"/>
    </source>
</evidence>
<feature type="transmembrane region" description="Helical" evidence="9">
    <location>
        <begin position="179"/>
        <end position="198"/>
    </location>
</feature>
<dbReference type="InterPro" id="IPR011527">
    <property type="entry name" value="ABC1_TM_dom"/>
</dbReference>
<evidence type="ECO:0000256" key="2">
    <source>
        <dbReference type="ARBA" id="ARBA00022448"/>
    </source>
</evidence>
<dbReference type="PANTHER" id="PTHR24221">
    <property type="entry name" value="ATP-BINDING CASSETTE SUB-FAMILY B"/>
    <property type="match status" value="1"/>
</dbReference>
<evidence type="ECO:0000256" key="1">
    <source>
        <dbReference type="ARBA" id="ARBA00004651"/>
    </source>
</evidence>
<evidence type="ECO:0000256" key="8">
    <source>
        <dbReference type="ARBA" id="ARBA00023136"/>
    </source>
</evidence>
<organism evidence="12 13">
    <name type="scientific">Limobrevibacterium gyesilva</name>
    <dbReference type="NCBI Taxonomy" id="2991712"/>
    <lineage>
        <taxon>Bacteria</taxon>
        <taxon>Pseudomonadati</taxon>
        <taxon>Pseudomonadota</taxon>
        <taxon>Alphaproteobacteria</taxon>
        <taxon>Acetobacterales</taxon>
        <taxon>Acetobacteraceae</taxon>
        <taxon>Limobrevibacterium</taxon>
    </lineage>
</organism>
<keyword evidence="13" id="KW-1185">Reference proteome</keyword>
<sequence length="715" mass="78866">MAAARYHGTDLDRDDLRIAPGTTPAPAALVEWVRNAGLWARGTRLSWRHLMRLQTSGTVVLLLNDGSAALMVRADAARNFVWLRNPAATTDEDGVAVDELRLSQVWSGEAILVRPERGGSMDAEPFSFGWLARMVWLEKKTLRDIGIGSFVLSILAILPPLLVMVVIDKVVTHQSLNTLLMVAMLLGAAAIYETYLGYIRRELILIVATRLDAKLNLHVFKRLLGLPIDYFERTQTGAVMYQLGQITKIRDFITGKLLSTMLDMVTLCVLLPVLFWISVPLTWMVIGCAGLIALIIAIYLRPIRRVYRHWMNAEIAKSTVLVETVHGIRTVKSLALEPQQREAWDRRTADAAAWRKALGDISNWPQTLVTPLEVFLQRGVLLVGAYMALTTEGMVGAGALIAFMMLSGRVSSPLVGIARLIEDLEEVRAAVSLAANVLNNRPETTSPGAGLRPRFEGGVSFRKVEFSYPGSRQRALDGVSFDVPPGTMLGLVGRSGSGKSTITRLLQGINREYEGQIKIDGADLREINLAHLRRSFGVVLQDNFLFRGSVRENIIAGRPGLTLTDAVRAARLAGAEEFIERMPQGYETVVEEGSPNLSGGQRQRLAIARALIHDPRILILDEATSALDPESEALVNANIARIAQGRTMVIVSHRLSSLTECDQILVLDQGKVMDIGPHLELLERCQVYRQLWLQQNRHLDTHKPAGPKPVLAQGD</sequence>
<feature type="transmembrane region" description="Helical" evidence="9">
    <location>
        <begin position="380"/>
        <end position="406"/>
    </location>
</feature>
<dbReference type="InterPro" id="IPR017871">
    <property type="entry name" value="ABC_transporter-like_CS"/>
</dbReference>
<dbReference type="InterPro" id="IPR036640">
    <property type="entry name" value="ABC1_TM_sf"/>
</dbReference>
<feature type="domain" description="ABC transmembrane type-1" evidence="11">
    <location>
        <begin position="145"/>
        <end position="426"/>
    </location>
</feature>
<dbReference type="RefSeq" id="WP_264715719.1">
    <property type="nucleotide sequence ID" value="NZ_JAPDNT010000025.1"/>
</dbReference>
<dbReference type="InterPro" id="IPR003439">
    <property type="entry name" value="ABC_transporter-like_ATP-bd"/>
</dbReference>
<dbReference type="SMART" id="SM00382">
    <property type="entry name" value="AAA"/>
    <property type="match status" value="1"/>
</dbReference>